<dbReference type="OrthoDB" id="9796019at2"/>
<reference evidence="1 2" key="1">
    <citation type="journal article" date="2015" name="Stand. Genomic Sci.">
        <title>Genomic Encyclopedia of Bacterial and Archaeal Type Strains, Phase III: the genomes of soil and plant-associated and newly described type strains.</title>
        <authorList>
            <person name="Whitman W.B."/>
            <person name="Woyke T."/>
            <person name="Klenk H.P."/>
            <person name="Zhou Y."/>
            <person name="Lilburn T.G."/>
            <person name="Beck B.J."/>
            <person name="De Vos P."/>
            <person name="Vandamme P."/>
            <person name="Eisen J.A."/>
            <person name="Garrity G."/>
            <person name="Hugenholtz P."/>
            <person name="Kyrpides N.C."/>
        </authorList>
    </citation>
    <scope>NUCLEOTIDE SEQUENCE [LARGE SCALE GENOMIC DNA]</scope>
    <source>
        <strain evidence="1 2">VKM Ac-2572</strain>
    </source>
</reference>
<proteinExistence type="predicted"/>
<accession>A0A4R2HD92</accession>
<dbReference type="RefSeq" id="WP_132210912.1">
    <property type="nucleotide sequence ID" value="NZ_SLWN01000007.1"/>
</dbReference>
<dbReference type="Proteomes" id="UP000294508">
    <property type="component" value="Unassembled WGS sequence"/>
</dbReference>
<protein>
    <submittedName>
        <fullName evidence="1">Uncharacterized protein</fullName>
    </submittedName>
</protein>
<comment type="caution">
    <text evidence="1">The sequence shown here is derived from an EMBL/GenBank/DDBJ whole genome shotgun (WGS) entry which is preliminary data.</text>
</comment>
<dbReference type="EMBL" id="SLWN01000007">
    <property type="protein sequence ID" value="TCO26250.1"/>
    <property type="molecule type" value="Genomic_DNA"/>
</dbReference>
<evidence type="ECO:0000313" key="2">
    <source>
        <dbReference type="Proteomes" id="UP000294508"/>
    </source>
</evidence>
<evidence type="ECO:0000313" key="1">
    <source>
        <dbReference type="EMBL" id="TCO26250.1"/>
    </source>
</evidence>
<organism evidence="1 2">
    <name type="scientific">Kribbella steppae</name>
    <dbReference type="NCBI Taxonomy" id="2512223"/>
    <lineage>
        <taxon>Bacteria</taxon>
        <taxon>Bacillati</taxon>
        <taxon>Actinomycetota</taxon>
        <taxon>Actinomycetes</taxon>
        <taxon>Propionibacteriales</taxon>
        <taxon>Kribbellaceae</taxon>
        <taxon>Kribbella</taxon>
    </lineage>
</organism>
<dbReference type="AlphaFoldDB" id="A0A4R2HD92"/>
<gene>
    <name evidence="1" type="ORF">EV652_107141</name>
</gene>
<keyword evidence="2" id="KW-1185">Reference proteome</keyword>
<name>A0A4R2HD92_9ACTN</name>
<sequence length="60" mass="6422">MDVDVQVGVLDPSVDTDTLAGLLVDAYLAEILRFGAPRDGWTDHAIDLLAPAVSPHRDAH</sequence>